<keyword evidence="2" id="KW-0808">Transferase</keyword>
<dbReference type="GO" id="GO:0003677">
    <property type="term" value="F:DNA binding"/>
    <property type="evidence" value="ECO:0007669"/>
    <property type="project" value="UniProtKB-KW"/>
</dbReference>
<evidence type="ECO:0000259" key="12">
    <source>
        <dbReference type="PROSITE" id="PS52020"/>
    </source>
</evidence>
<evidence type="ECO:0000256" key="7">
    <source>
        <dbReference type="ARBA" id="ARBA00022741"/>
    </source>
</evidence>
<dbReference type="EMBL" id="KX259446">
    <property type="protein sequence ID" value="AOV86317.1"/>
    <property type="molecule type" value="Genomic_DNA"/>
</dbReference>
<dbReference type="Gene3D" id="3.40.1310.20">
    <property type="match status" value="1"/>
</dbReference>
<evidence type="ECO:0000256" key="8">
    <source>
        <dbReference type="ARBA" id="ARBA00022759"/>
    </source>
</evidence>
<evidence type="ECO:0000256" key="1">
    <source>
        <dbReference type="ARBA" id="ARBA00004147"/>
    </source>
</evidence>
<dbReference type="GO" id="GO:0006260">
    <property type="term" value="P:DNA replication"/>
    <property type="evidence" value="ECO:0007669"/>
    <property type="project" value="UniProtKB-KW"/>
</dbReference>
<keyword evidence="5" id="KW-0540">Nuclease</keyword>
<evidence type="ECO:0000256" key="2">
    <source>
        <dbReference type="ARBA" id="ARBA00022679"/>
    </source>
</evidence>
<protein>
    <submittedName>
        <fullName evidence="13">Putative rep protein</fullName>
    </submittedName>
</protein>
<dbReference type="GO" id="GO:0046872">
    <property type="term" value="F:metal ion binding"/>
    <property type="evidence" value="ECO:0007669"/>
    <property type="project" value="UniProtKB-KW"/>
</dbReference>
<evidence type="ECO:0000256" key="5">
    <source>
        <dbReference type="ARBA" id="ARBA00022722"/>
    </source>
</evidence>
<dbReference type="GO" id="GO:0042025">
    <property type="term" value="C:host cell nucleus"/>
    <property type="evidence" value="ECO:0007669"/>
    <property type="project" value="UniProtKB-SubCell"/>
</dbReference>
<dbReference type="PROSITE" id="PS52020">
    <property type="entry name" value="CRESS_DNA_REP"/>
    <property type="match status" value="1"/>
</dbReference>
<keyword evidence="10" id="KW-0190">Covalent protein-DNA linkage</keyword>
<evidence type="ECO:0000256" key="6">
    <source>
        <dbReference type="ARBA" id="ARBA00022723"/>
    </source>
</evidence>
<dbReference type="Pfam" id="PF02407">
    <property type="entry name" value="Viral_Rep"/>
    <property type="match status" value="1"/>
</dbReference>
<dbReference type="InterPro" id="IPR027417">
    <property type="entry name" value="P-loop_NTPase"/>
</dbReference>
<dbReference type="GO" id="GO:0016787">
    <property type="term" value="F:hydrolase activity"/>
    <property type="evidence" value="ECO:0007669"/>
    <property type="project" value="UniProtKB-KW"/>
</dbReference>
<name>A0A1D8MK43_9VIRU</name>
<dbReference type="GO" id="GO:0016779">
    <property type="term" value="F:nucleotidyltransferase activity"/>
    <property type="evidence" value="ECO:0007669"/>
    <property type="project" value="UniProtKB-KW"/>
</dbReference>
<dbReference type="SUPFAM" id="SSF52540">
    <property type="entry name" value="P-loop containing nucleoside triphosphate hydrolases"/>
    <property type="match status" value="1"/>
</dbReference>
<keyword evidence="4" id="KW-0235">DNA replication</keyword>
<reference evidence="13" key="1">
    <citation type="submission" date="2016-05" db="EMBL/GenBank/DDBJ databases">
        <title>Viral Hybridization Blurs Taxonomic Lines in a Wastewater Treatment Plant.</title>
        <authorList>
            <person name="Pearson V.M.M."/>
            <person name="Caudle S.B."/>
            <person name="Rokyta D.R."/>
        </authorList>
    </citation>
    <scope>NUCLEOTIDE SEQUENCE</scope>
    <source>
        <strain evidence="13">Wastewater_Circular_Virus_FL53</strain>
    </source>
</reference>
<evidence type="ECO:0000256" key="4">
    <source>
        <dbReference type="ARBA" id="ARBA00022705"/>
    </source>
</evidence>
<sequence>MKNVIHYSENLFQECFPIKIRDLCHVFHFIKAQGMEEVHDSYHGQPDTGPRNMSKRWCLTVFDDVWTPTFTPDMKFAVWQRERCPQTQRIHVHIYVRFVGRKRMAAVKNAFARQDMHCEVARGTEEECTNYCEKEESRLEAGARYGTYDANEGKQGRRSDLDAISDKCKQGIALKNIAEEHPGDYIRYHAGINALHAKVAPKPPAAREVQVLVFWGPTGTGKTHRIMNSFPDCYPVIAGRDPWGNYQGEECVFFDEFDWEKWTIQDMNRYLDKWRVLLDARYNNRYAAWTRVAICANSSPVGWWPNAALLLVQAFRRRIATACYYVANREQTLEEMENTPTF</sequence>
<accession>A0A1D8MK43</accession>
<keyword evidence="7" id="KW-0547">Nucleotide-binding</keyword>
<evidence type="ECO:0000256" key="9">
    <source>
        <dbReference type="ARBA" id="ARBA00022801"/>
    </source>
</evidence>
<organism evidence="13">
    <name type="scientific">uncultured virus</name>
    <dbReference type="NCBI Taxonomy" id="340016"/>
    <lineage>
        <taxon>Viruses</taxon>
        <taxon>environmental samples</taxon>
    </lineage>
</organism>
<evidence type="ECO:0000256" key="3">
    <source>
        <dbReference type="ARBA" id="ARBA00022695"/>
    </source>
</evidence>
<keyword evidence="6" id="KW-0479">Metal-binding</keyword>
<keyword evidence="11" id="KW-0238">DNA-binding</keyword>
<keyword evidence="9" id="KW-0378">Hydrolase</keyword>
<comment type="subcellular location">
    <subcellularLocation>
        <location evidence="1">Host nucleus</location>
    </subcellularLocation>
</comment>
<feature type="domain" description="CRESS-DNA virus Rep endonuclease" evidence="12">
    <location>
        <begin position="51"/>
        <end position="148"/>
    </location>
</feature>
<dbReference type="GO" id="GO:0000166">
    <property type="term" value="F:nucleotide binding"/>
    <property type="evidence" value="ECO:0007669"/>
    <property type="project" value="UniProtKB-KW"/>
</dbReference>
<keyword evidence="3" id="KW-0548">Nucleotidyltransferase</keyword>
<keyword evidence="8" id="KW-0255">Endonuclease</keyword>
<proteinExistence type="predicted"/>
<evidence type="ECO:0000313" key="13">
    <source>
        <dbReference type="EMBL" id="AOV86317.1"/>
    </source>
</evidence>
<dbReference type="GO" id="GO:0004519">
    <property type="term" value="F:endonuclease activity"/>
    <property type="evidence" value="ECO:0007669"/>
    <property type="project" value="UniProtKB-KW"/>
</dbReference>
<dbReference type="InterPro" id="IPR049912">
    <property type="entry name" value="CRESS_DNA_REP"/>
</dbReference>
<evidence type="ECO:0000256" key="10">
    <source>
        <dbReference type="ARBA" id="ARBA00023124"/>
    </source>
</evidence>
<evidence type="ECO:0000256" key="11">
    <source>
        <dbReference type="ARBA" id="ARBA00023125"/>
    </source>
</evidence>